<feature type="transmembrane region" description="Helical" evidence="8">
    <location>
        <begin position="278"/>
        <end position="300"/>
    </location>
</feature>
<evidence type="ECO:0000256" key="8">
    <source>
        <dbReference type="SAM" id="Phobius"/>
    </source>
</evidence>
<feature type="transmembrane region" description="Helical" evidence="8">
    <location>
        <begin position="155"/>
        <end position="177"/>
    </location>
</feature>
<evidence type="ECO:0000313" key="10">
    <source>
        <dbReference type="Proteomes" id="UP000236735"/>
    </source>
</evidence>
<keyword evidence="7 8" id="KW-0472">Membrane</keyword>
<sequence>MKEKTITLDRLVRWVGGGLLVVAILLLINYLSSVLLPFAIAWFFAYLLYPIVKFVERHMRLPRALSIIVTLIVVIAVVSGIIYLIIPPMIEQFEKLGQLVSDYIHKSAHITSIPAAISQWWVDNQGEIEKFFRSDTFTDSIKQIMPGIFNVLGQTYSVIVSVVASFITLLYMFFILLDYEYLTNNWIRIFPKKARPFWQELMLDVERELNNYVRGQGLVALIMGVLFCIGFTIIDFPMAIGLGIMIGIMDLVPYLHTFALIPTVLLALLKSADTGQNFWIILAMALLVFIVVQLICDMIVTPKIMGKAMGLNPAILLLSLSVWGALLGFIGLIIALPLTTLLIAYYQRYVTKEGEAEEVEQGTPPD</sequence>
<dbReference type="AlphaFoldDB" id="A0A1H5RMT5"/>
<feature type="transmembrane region" description="Helical" evidence="8">
    <location>
        <begin position="251"/>
        <end position="269"/>
    </location>
</feature>
<comment type="similarity">
    <text evidence="2">Belongs to the autoinducer-2 exporter (AI-2E) (TC 2.A.86) family.</text>
</comment>
<evidence type="ECO:0000313" key="9">
    <source>
        <dbReference type="EMBL" id="SEF39414.1"/>
    </source>
</evidence>
<comment type="subcellular location">
    <subcellularLocation>
        <location evidence="1">Cell membrane</location>
        <topology evidence="1">Multi-pass membrane protein</topology>
    </subcellularLocation>
</comment>
<accession>A0A1H5RMT5</accession>
<dbReference type="PANTHER" id="PTHR21716">
    <property type="entry name" value="TRANSMEMBRANE PROTEIN"/>
    <property type="match status" value="1"/>
</dbReference>
<keyword evidence="5 8" id="KW-0812">Transmembrane</keyword>
<keyword evidence="6 8" id="KW-1133">Transmembrane helix</keyword>
<feature type="transmembrane region" description="Helical" evidence="8">
    <location>
        <begin position="64"/>
        <end position="86"/>
    </location>
</feature>
<name>A0A1H5RMT5_XYLRU</name>
<dbReference type="InterPro" id="IPR002549">
    <property type="entry name" value="AI-2E-like"/>
</dbReference>
<organism evidence="9 10">
    <name type="scientific">Xylanibacter ruminicola</name>
    <name type="common">Prevotella ruminicola</name>
    <dbReference type="NCBI Taxonomy" id="839"/>
    <lineage>
        <taxon>Bacteria</taxon>
        <taxon>Pseudomonadati</taxon>
        <taxon>Bacteroidota</taxon>
        <taxon>Bacteroidia</taxon>
        <taxon>Bacteroidales</taxon>
        <taxon>Prevotellaceae</taxon>
        <taxon>Xylanibacter</taxon>
    </lineage>
</organism>
<proteinExistence type="inferred from homology"/>
<dbReference type="RefSeq" id="WP_036910202.1">
    <property type="nucleotide sequence ID" value="NZ_FNUV01000001.1"/>
</dbReference>
<evidence type="ECO:0000256" key="1">
    <source>
        <dbReference type="ARBA" id="ARBA00004651"/>
    </source>
</evidence>
<keyword evidence="4" id="KW-1003">Cell membrane</keyword>
<dbReference type="Proteomes" id="UP000236735">
    <property type="component" value="Unassembled WGS sequence"/>
</dbReference>
<feature type="transmembrane region" description="Helical" evidence="8">
    <location>
        <begin position="12"/>
        <end position="28"/>
    </location>
</feature>
<evidence type="ECO:0000256" key="4">
    <source>
        <dbReference type="ARBA" id="ARBA00022475"/>
    </source>
</evidence>
<feature type="transmembrane region" description="Helical" evidence="8">
    <location>
        <begin position="320"/>
        <end position="346"/>
    </location>
</feature>
<protein>
    <submittedName>
        <fullName evidence="9">Predicted PurR-regulated permease PerM</fullName>
    </submittedName>
</protein>
<reference evidence="9 10" key="1">
    <citation type="submission" date="2016-10" db="EMBL/GenBank/DDBJ databases">
        <authorList>
            <person name="de Groot N.N."/>
        </authorList>
    </citation>
    <scope>NUCLEOTIDE SEQUENCE [LARGE SCALE GENOMIC DNA]</scope>
    <source>
        <strain evidence="9 10">AR32</strain>
    </source>
</reference>
<evidence type="ECO:0000256" key="7">
    <source>
        <dbReference type="ARBA" id="ARBA00023136"/>
    </source>
</evidence>
<gene>
    <name evidence="9" type="ORF">SAMN05216354_0202</name>
</gene>
<feature type="transmembrane region" description="Helical" evidence="8">
    <location>
        <begin position="217"/>
        <end position="245"/>
    </location>
</feature>
<keyword evidence="3" id="KW-0813">Transport</keyword>
<dbReference type="PANTHER" id="PTHR21716:SF53">
    <property type="entry name" value="PERMEASE PERM-RELATED"/>
    <property type="match status" value="1"/>
</dbReference>
<dbReference type="EMBL" id="FNUV01000001">
    <property type="protein sequence ID" value="SEF39414.1"/>
    <property type="molecule type" value="Genomic_DNA"/>
</dbReference>
<evidence type="ECO:0000256" key="3">
    <source>
        <dbReference type="ARBA" id="ARBA00022448"/>
    </source>
</evidence>
<dbReference type="GO" id="GO:0055085">
    <property type="term" value="P:transmembrane transport"/>
    <property type="evidence" value="ECO:0007669"/>
    <property type="project" value="TreeGrafter"/>
</dbReference>
<evidence type="ECO:0000256" key="5">
    <source>
        <dbReference type="ARBA" id="ARBA00022692"/>
    </source>
</evidence>
<evidence type="ECO:0000256" key="2">
    <source>
        <dbReference type="ARBA" id="ARBA00009773"/>
    </source>
</evidence>
<dbReference type="Pfam" id="PF01594">
    <property type="entry name" value="AI-2E_transport"/>
    <property type="match status" value="1"/>
</dbReference>
<evidence type="ECO:0000256" key="6">
    <source>
        <dbReference type="ARBA" id="ARBA00022989"/>
    </source>
</evidence>
<dbReference type="GO" id="GO:0005886">
    <property type="term" value="C:plasma membrane"/>
    <property type="evidence" value="ECO:0007669"/>
    <property type="project" value="UniProtKB-SubCell"/>
</dbReference>
<feature type="transmembrane region" description="Helical" evidence="8">
    <location>
        <begin position="34"/>
        <end position="52"/>
    </location>
</feature>